<dbReference type="PROSITE" id="PS00455">
    <property type="entry name" value="AMP_BINDING"/>
    <property type="match status" value="1"/>
</dbReference>
<dbReference type="RefSeq" id="WP_089001711.1">
    <property type="nucleotide sequence ID" value="NZ_JBFAAC010000006.1"/>
</dbReference>
<proteinExistence type="predicted"/>
<sequence>MADGALRLGAAQEGIWTGQQFDPDSSAYNTAEYVEIRGPVDLRLLEEAVRGTVGETEALTMVFEEDADGRPWQRPRNDAPWPVHQVDTSGEADPLAAALAWMRADLAVAVDLRKDLLFCHTIFRLGPEHVLWYQRAHHIALDGYGLSLVARRVAQRYTALVEGHEPPPRTFGSLAAVVDEDLAYADSDAYAAAREHWTSRARGRPAPVVLARRSGKLARSVHRVGEDLDAAGIGALKAVAKATGTTWSETVIAAFAAYLHRMTGADELTLALPVMSRLGSVSLRVPCMVTNVVPLWVRVEPTATLADLAAQVGDEVRSARPHLRYRYEQLRRDLRLVASERKLFGPSVNIMPFDYGLRFAGHRGLVRNVSAGLVEDLVVHVYDHADGSGLRIVLDANPNCYDEDELAGHLNRFLVFLRRATHAPDTPIGDVDLLLDGERRLLLEEWNDTAKPLPAVTVPALFAAQAAATPDRTALVAGDATLTFAELDRRADRLATLLVARGAGPDRYVALLLPRTSESIVALLAVLKAGAAYVPVDPDLPARRVAAMLADSAPVAVVSTGALWAGHRDTDVPVLLLDAPATAAELAGTADGPVADTGVAPRHAACLIYTSGSTGVPKGVVVEHGGLVNLFLHHRDTMIRPESAGRVRRAALSASLSFDTSWEGLLWLLDGHELHFVDDDRRRDPAAMLDYVDRHEIDFMDITPTYAEELVANGFLDAGRHRPAVLALGGEATGPALWTALRDAGMSVYNLYGPTECTVDTLWCRLAESAEPIVGRPLTNTRAYVLDPARGLVPPGTVGELYFAGAPVARGYHERPEQTAQRFVEDPFGAPDGRMYRTGDLARWRPDGTLEFLGRADDQVKIRGFRIEPGEIEAVLLAHPDVAQAAVVPREDAPGQLRLVGYVVPAGDAAPEPAALRQFVAQRLPDYMVPPAFVALAAIPRTTNGKLDRAALPAPDLTATVGGRAPRDHRETVLCGLFADLLGLPEVGIDDDFFSLGGHSLLVARLMGRVRAEFGVEISIRTVFEAPTVARLAPALATDTGEGSTEVLLPLRTRGSGPPLFCVAPATGLAWSYAALLASLPDRPVYGLQSVAVGGCASVAELAADHVRRIREVQPDGPYHLLGASFGGLVAHEMATQLTESGESVALLALLDSYPVPAAWRELPPPGERDAAAAMLGQAALGGLDEPGRRLAYDAFARNSRLIADWTPRRLTGDVLVVEATDGKTPDWPGPASWEPHVDGRIDVHRLDCTHDGMLAAGPLARVGAVLPPVDDLRRSA</sequence>
<dbReference type="GO" id="GO:0003824">
    <property type="term" value="F:catalytic activity"/>
    <property type="evidence" value="ECO:0007669"/>
    <property type="project" value="InterPro"/>
</dbReference>
<dbReference type="FunFam" id="3.30.300.30:FF:000010">
    <property type="entry name" value="Enterobactin synthetase component F"/>
    <property type="match status" value="1"/>
</dbReference>
<evidence type="ECO:0000259" key="4">
    <source>
        <dbReference type="PROSITE" id="PS50075"/>
    </source>
</evidence>
<accession>A0A1C5GE47</accession>
<reference evidence="5 6" key="1">
    <citation type="submission" date="2016-06" db="EMBL/GenBank/DDBJ databases">
        <authorList>
            <person name="Kjaerup R.B."/>
            <person name="Dalgaard T.S."/>
            <person name="Juul-Madsen H.R."/>
        </authorList>
    </citation>
    <scope>NUCLEOTIDE SEQUENCE [LARGE SCALE GENOMIC DNA]</scope>
    <source>
        <strain evidence="5 6">DSM 43913</strain>
    </source>
</reference>
<dbReference type="InterPro" id="IPR010071">
    <property type="entry name" value="AA_adenyl_dom"/>
</dbReference>
<dbReference type="InterPro" id="IPR025110">
    <property type="entry name" value="AMP-bd_C"/>
</dbReference>
<dbReference type="PROSITE" id="PS50075">
    <property type="entry name" value="CARRIER"/>
    <property type="match status" value="1"/>
</dbReference>
<dbReference type="GO" id="GO:0031177">
    <property type="term" value="F:phosphopantetheine binding"/>
    <property type="evidence" value="ECO:0007669"/>
    <property type="project" value="InterPro"/>
</dbReference>
<evidence type="ECO:0000256" key="3">
    <source>
        <dbReference type="ARBA" id="ARBA00022553"/>
    </source>
</evidence>
<dbReference type="SUPFAM" id="SSF47336">
    <property type="entry name" value="ACP-like"/>
    <property type="match status" value="1"/>
</dbReference>
<dbReference type="GO" id="GO:0043041">
    <property type="term" value="P:amino acid activation for nonribosomal peptide biosynthetic process"/>
    <property type="evidence" value="ECO:0007669"/>
    <property type="project" value="TreeGrafter"/>
</dbReference>
<dbReference type="CDD" id="cd05930">
    <property type="entry name" value="A_NRPS"/>
    <property type="match status" value="1"/>
</dbReference>
<dbReference type="InterPro" id="IPR001242">
    <property type="entry name" value="Condensation_dom"/>
</dbReference>
<dbReference type="Pfam" id="PF00550">
    <property type="entry name" value="PP-binding"/>
    <property type="match status" value="1"/>
</dbReference>
<protein>
    <submittedName>
        <fullName evidence="5">Enterobactin synthetase component F</fullName>
    </submittedName>
</protein>
<keyword evidence="3" id="KW-0597">Phosphoprotein</keyword>
<dbReference type="Gene3D" id="3.30.559.10">
    <property type="entry name" value="Chloramphenicol acetyltransferase-like domain"/>
    <property type="match status" value="1"/>
</dbReference>
<name>A0A1C5GE47_MICEH</name>
<dbReference type="InterPro" id="IPR020802">
    <property type="entry name" value="TesA-like"/>
</dbReference>
<keyword evidence="2" id="KW-0596">Phosphopantetheine</keyword>
<dbReference type="GeneID" id="95804083"/>
<dbReference type="Gene3D" id="3.30.300.30">
    <property type="match status" value="1"/>
</dbReference>
<dbReference type="Gene3D" id="3.40.50.1820">
    <property type="entry name" value="alpha/beta hydrolase"/>
    <property type="match status" value="1"/>
</dbReference>
<dbReference type="FunFam" id="2.30.38.10:FF:000001">
    <property type="entry name" value="Non-ribosomal peptide synthetase PvdI"/>
    <property type="match status" value="1"/>
</dbReference>
<dbReference type="AlphaFoldDB" id="A0A1C5GE47"/>
<dbReference type="PANTHER" id="PTHR45527:SF14">
    <property type="entry name" value="PLIPASTATIN SYNTHASE SUBUNIT B"/>
    <property type="match status" value="1"/>
</dbReference>
<dbReference type="SMART" id="SM00824">
    <property type="entry name" value="PKS_TE"/>
    <property type="match status" value="1"/>
</dbReference>
<gene>
    <name evidence="5" type="ORF">GA0070610_4382</name>
</gene>
<dbReference type="SUPFAM" id="SSF52777">
    <property type="entry name" value="CoA-dependent acyltransferases"/>
    <property type="match status" value="2"/>
</dbReference>
<dbReference type="InterPro" id="IPR020845">
    <property type="entry name" value="AMP-binding_CS"/>
</dbReference>
<dbReference type="InterPro" id="IPR000873">
    <property type="entry name" value="AMP-dep_synth/lig_dom"/>
</dbReference>
<feature type="domain" description="Carrier" evidence="4">
    <location>
        <begin position="965"/>
        <end position="1040"/>
    </location>
</feature>
<dbReference type="Pfam" id="PF13193">
    <property type="entry name" value="AMP-binding_C"/>
    <property type="match status" value="1"/>
</dbReference>
<evidence type="ECO:0000256" key="2">
    <source>
        <dbReference type="ARBA" id="ARBA00022450"/>
    </source>
</evidence>
<dbReference type="InterPro" id="IPR045851">
    <property type="entry name" value="AMP-bd_C_sf"/>
</dbReference>
<comment type="cofactor">
    <cofactor evidence="1">
        <name>pantetheine 4'-phosphate</name>
        <dbReference type="ChEBI" id="CHEBI:47942"/>
    </cofactor>
</comment>
<dbReference type="FunFam" id="1.10.1200.10:FF:000016">
    <property type="entry name" value="Non-ribosomal peptide synthase"/>
    <property type="match status" value="1"/>
</dbReference>
<dbReference type="InterPro" id="IPR009081">
    <property type="entry name" value="PP-bd_ACP"/>
</dbReference>
<dbReference type="Pfam" id="PF00975">
    <property type="entry name" value="Thioesterase"/>
    <property type="match status" value="1"/>
</dbReference>
<evidence type="ECO:0000256" key="1">
    <source>
        <dbReference type="ARBA" id="ARBA00001957"/>
    </source>
</evidence>
<dbReference type="Gene3D" id="3.40.50.980">
    <property type="match status" value="2"/>
</dbReference>
<dbReference type="Pfam" id="PF00501">
    <property type="entry name" value="AMP-binding"/>
    <property type="match status" value="1"/>
</dbReference>
<dbReference type="NCBIfam" id="TIGR01733">
    <property type="entry name" value="AA-adenyl-dom"/>
    <property type="match status" value="1"/>
</dbReference>
<dbReference type="GO" id="GO:0044550">
    <property type="term" value="P:secondary metabolite biosynthetic process"/>
    <property type="evidence" value="ECO:0007669"/>
    <property type="project" value="TreeGrafter"/>
</dbReference>
<keyword evidence="6" id="KW-1185">Reference proteome</keyword>
<dbReference type="SMART" id="SM00823">
    <property type="entry name" value="PKS_PP"/>
    <property type="match status" value="1"/>
</dbReference>
<dbReference type="InterPro" id="IPR001031">
    <property type="entry name" value="Thioesterase"/>
</dbReference>
<dbReference type="EMBL" id="LT607733">
    <property type="protein sequence ID" value="SCG18049.1"/>
    <property type="molecule type" value="Genomic_DNA"/>
</dbReference>
<dbReference type="InterPro" id="IPR036736">
    <property type="entry name" value="ACP-like_sf"/>
</dbReference>
<dbReference type="Gene3D" id="2.30.38.10">
    <property type="entry name" value="Luciferase, Domain 3"/>
    <property type="match status" value="1"/>
</dbReference>
<dbReference type="InterPro" id="IPR020806">
    <property type="entry name" value="PKS_PP-bd"/>
</dbReference>
<dbReference type="Proteomes" id="UP000198251">
    <property type="component" value="Chromosome I"/>
</dbReference>
<dbReference type="Pfam" id="PF00668">
    <property type="entry name" value="Condensation"/>
    <property type="match status" value="1"/>
</dbReference>
<dbReference type="PANTHER" id="PTHR45527">
    <property type="entry name" value="NONRIBOSOMAL PEPTIDE SYNTHETASE"/>
    <property type="match status" value="1"/>
</dbReference>
<dbReference type="SUPFAM" id="SSF53474">
    <property type="entry name" value="alpha/beta-Hydrolases"/>
    <property type="match status" value="1"/>
</dbReference>
<dbReference type="InterPro" id="IPR029058">
    <property type="entry name" value="AB_hydrolase_fold"/>
</dbReference>
<dbReference type="Gene3D" id="3.30.559.30">
    <property type="entry name" value="Nonribosomal peptide synthetase, condensation domain"/>
    <property type="match status" value="1"/>
</dbReference>
<dbReference type="SUPFAM" id="SSF56801">
    <property type="entry name" value="Acetyl-CoA synthetase-like"/>
    <property type="match status" value="1"/>
</dbReference>
<dbReference type="GO" id="GO:0008610">
    <property type="term" value="P:lipid biosynthetic process"/>
    <property type="evidence" value="ECO:0007669"/>
    <property type="project" value="UniProtKB-ARBA"/>
</dbReference>
<evidence type="ECO:0000313" key="6">
    <source>
        <dbReference type="Proteomes" id="UP000198251"/>
    </source>
</evidence>
<organism evidence="5 6">
    <name type="scientific">Micromonospora echinofusca</name>
    <dbReference type="NCBI Taxonomy" id="47858"/>
    <lineage>
        <taxon>Bacteria</taxon>
        <taxon>Bacillati</taxon>
        <taxon>Actinomycetota</taxon>
        <taxon>Actinomycetes</taxon>
        <taxon>Micromonosporales</taxon>
        <taxon>Micromonosporaceae</taxon>
        <taxon>Micromonospora</taxon>
    </lineage>
</organism>
<dbReference type="GO" id="GO:0005829">
    <property type="term" value="C:cytosol"/>
    <property type="evidence" value="ECO:0007669"/>
    <property type="project" value="TreeGrafter"/>
</dbReference>
<evidence type="ECO:0000313" key="5">
    <source>
        <dbReference type="EMBL" id="SCG18049.1"/>
    </source>
</evidence>
<dbReference type="FunFam" id="3.40.50.980:FF:000001">
    <property type="entry name" value="Non-ribosomal peptide synthetase"/>
    <property type="match status" value="1"/>
</dbReference>
<dbReference type="InterPro" id="IPR023213">
    <property type="entry name" value="CAT-like_dom_sf"/>
</dbReference>
<dbReference type="GO" id="GO:0072330">
    <property type="term" value="P:monocarboxylic acid biosynthetic process"/>
    <property type="evidence" value="ECO:0007669"/>
    <property type="project" value="UniProtKB-ARBA"/>
</dbReference>